<dbReference type="EnsemblMetazoa" id="GAUT039703-RA">
    <property type="protein sequence ID" value="GAUT039703-PA"/>
    <property type="gene ID" value="GAUT039703"/>
</dbReference>
<dbReference type="GO" id="GO:0043024">
    <property type="term" value="F:ribosomal small subunit binding"/>
    <property type="evidence" value="ECO:0007669"/>
    <property type="project" value="TreeGrafter"/>
</dbReference>
<evidence type="ECO:0000256" key="8">
    <source>
        <dbReference type="SAM" id="MobiDB-lite"/>
    </source>
</evidence>
<dbReference type="VEuPathDB" id="VectorBase:GAUT039703"/>
<dbReference type="PANTHER" id="PTHR42698">
    <property type="entry name" value="GTPASE ERA"/>
    <property type="match status" value="1"/>
</dbReference>
<keyword evidence="3" id="KW-1000">Mitochondrion outer membrane</keyword>
<dbReference type="InterPro" id="IPR009019">
    <property type="entry name" value="KH_sf_prok-type"/>
</dbReference>
<dbReference type="SUPFAM" id="SSF56935">
    <property type="entry name" value="Porins"/>
    <property type="match status" value="1"/>
</dbReference>
<keyword evidence="2" id="KW-0812">Transmembrane</keyword>
<feature type="domain" description="KH type-2" evidence="9">
    <location>
        <begin position="145"/>
        <end position="222"/>
    </location>
</feature>
<dbReference type="PANTHER" id="PTHR42698:SF1">
    <property type="entry name" value="GTPASE ERA, MITOCHONDRIAL"/>
    <property type="match status" value="1"/>
</dbReference>
<keyword evidence="2" id="KW-0472">Membrane</keyword>
<dbReference type="InterPro" id="IPR023614">
    <property type="entry name" value="Porin_dom_sf"/>
</dbReference>
<dbReference type="Pfam" id="PF09931">
    <property type="entry name" value="Phage_phiJL001_Gp84_N"/>
    <property type="match status" value="1"/>
</dbReference>
<dbReference type="InterPro" id="IPR019288">
    <property type="entry name" value="3'-5'_exonuclease_PolB-like"/>
</dbReference>
<dbReference type="GO" id="GO:0015288">
    <property type="term" value="F:porin activity"/>
    <property type="evidence" value="ECO:0007669"/>
    <property type="project" value="InterPro"/>
</dbReference>
<dbReference type="Gene3D" id="2.40.160.10">
    <property type="entry name" value="Porin"/>
    <property type="match status" value="1"/>
</dbReference>
<dbReference type="GO" id="GO:0019843">
    <property type="term" value="F:rRNA binding"/>
    <property type="evidence" value="ECO:0007669"/>
    <property type="project" value="TreeGrafter"/>
</dbReference>
<dbReference type="Pfam" id="PF10108">
    <property type="entry name" value="DNA_pol_B_exo2"/>
    <property type="match status" value="1"/>
</dbReference>
<dbReference type="Pfam" id="PF07650">
    <property type="entry name" value="KH_2"/>
    <property type="match status" value="1"/>
</dbReference>
<dbReference type="InterPro" id="IPR027417">
    <property type="entry name" value="P-loop_NTPase"/>
</dbReference>
<evidence type="ECO:0000256" key="4">
    <source>
        <dbReference type="ARBA" id="ARBA00022884"/>
    </source>
</evidence>
<keyword evidence="7" id="KW-0175">Coiled coil</keyword>
<dbReference type="GO" id="GO:0000028">
    <property type="term" value="P:ribosomal small subunit assembly"/>
    <property type="evidence" value="ECO:0007669"/>
    <property type="project" value="TreeGrafter"/>
</dbReference>
<dbReference type="CDD" id="cd05782">
    <property type="entry name" value="DNA_polB_like1_exo"/>
    <property type="match status" value="1"/>
</dbReference>
<dbReference type="GO" id="GO:0005525">
    <property type="term" value="F:GTP binding"/>
    <property type="evidence" value="ECO:0007669"/>
    <property type="project" value="UniProtKB-KW"/>
</dbReference>
<comment type="subcellular location">
    <subcellularLocation>
        <location evidence="1">Mitochondrion outer membrane</location>
    </subcellularLocation>
</comment>
<dbReference type="STRING" id="7395.A0A1A9VKA5"/>
<evidence type="ECO:0000256" key="5">
    <source>
        <dbReference type="PROSITE-ProRule" id="PRU00118"/>
    </source>
</evidence>
<dbReference type="InterPro" id="IPR011928">
    <property type="entry name" value="Phage_phiJL001_Gp84"/>
</dbReference>
<dbReference type="SUPFAM" id="SSF53098">
    <property type="entry name" value="Ribonuclease H-like"/>
    <property type="match status" value="1"/>
</dbReference>
<evidence type="ECO:0000259" key="9">
    <source>
        <dbReference type="PROSITE" id="PS50823"/>
    </source>
</evidence>
<dbReference type="CDD" id="cd22534">
    <property type="entry name" value="KH-II_Era"/>
    <property type="match status" value="1"/>
</dbReference>
<dbReference type="Proteomes" id="UP000078200">
    <property type="component" value="Unassembled WGS sequence"/>
</dbReference>
<keyword evidence="4 5" id="KW-0694">RNA-binding</keyword>
<name>A0A1A9VKA5_GLOAU</name>
<evidence type="ECO:0000256" key="7">
    <source>
        <dbReference type="SAM" id="Coils"/>
    </source>
</evidence>
<dbReference type="InterPro" id="IPR015946">
    <property type="entry name" value="KH_dom-like_a/b"/>
</dbReference>
<evidence type="ECO:0000256" key="1">
    <source>
        <dbReference type="ARBA" id="ARBA00004294"/>
    </source>
</evidence>
<dbReference type="NCBIfam" id="TIGR00436">
    <property type="entry name" value="era"/>
    <property type="match status" value="1"/>
</dbReference>
<keyword evidence="6" id="KW-0547">Nucleotide-binding</keyword>
<keyword evidence="2" id="KW-1134">Transmembrane beta strand</keyword>
<evidence type="ECO:0000256" key="3">
    <source>
        <dbReference type="ARBA" id="ARBA00022787"/>
    </source>
</evidence>
<proteinExistence type="inferred from homology"/>
<evidence type="ECO:0000313" key="11">
    <source>
        <dbReference type="Proteomes" id="UP000078200"/>
    </source>
</evidence>
<dbReference type="InterPro" id="IPR012337">
    <property type="entry name" value="RNaseH-like_sf"/>
</dbReference>
<feature type="region of interest" description="Disordered" evidence="8">
    <location>
        <begin position="1392"/>
        <end position="1411"/>
    </location>
</feature>
<sequence>MAYPTQVEHRLFSHCYDHAKINTMVGLVDLIAGVAQLVERNLAKVETIFMRLQRTKGRCILVINKTDLVKRPELKMAHEHLNLLYKFEKVFTISALKNDGLSDLMNYLSEVAPVSPWFYEEDQITDSSADFLSAEITREKLFLNLREELPYSTAVITEQFEEKKDKSLVIKQIIFVLKDSHKKIVLGKDGSNIKKINIEARAELEKLFECKVHLFLFVKVRPWIDRPEDYQSGYEVFTLQEIRSGGTLNSSEKELVKGFFNYISEKKPRLVSFNGRTFDIPVLKYRAMVHGIQAEYFHKAGDKWNSYNQRYSSDWHCDLLESLSDFGASARVKMNEVCAAFNLPGKIGVDGSQVMGLYDSGKIQEIRDYCETDLHDNHPVHENDLLDQNIFLVLVLLIVRLHGHNQTNQGIMLALDLADEGLVSSSASITIKPSSLTFLQTMISKFFGGTSMKKSIYTRTALVSLLTLCSFGSFAADFPDESMKEIKKQESTKTSEKMEVMKTSNKKLKEKMDRICNADPRKKAEELKKKEEMKLAAEQKKKEEIRLANEKKAKLIEDSKAKALNAKNSNIEKGKVSKTKVSKTKNAKIKAKDVKVINKNTEEKVKANPVVSVGGVDIIDTNQGKDGLRITFGGVVDAQSHGKPGIIGDERYNIMPGKSTDYFNNVPGDIKGANPVFPKGIGNIGDYSESMGMISDAILHLRAENKNEDIGLLYGADVQFHVPVTEGKGASQGVNAARGRSAHVFLSSKYGDVKLGYQFGPEALMRLDATRIATVDGAADSDWFRKVNLEGSAASFPFYVAPRLYTESFSSESEKLSFRMAGKYNKDVMTTLPFRVAYYSPNYMGARFGISYSPRYDSSLFTVKEDNGDVRHIGPDYEHIVSAGASYEYDFSKHNIKVKTSAVGEYGQAKKPSKDKHLYREFVEYNDLMGVNLGVSANYKINEDQGVKFAASFAYLGKSGQPKSIKEFDSNSKEYKDTTDPVRKDGLKQFNEQDTMYWTVGAGYQYENVYTSLTYFGSRMNDGDMLHDGALGVQYDLSPACSKSKFVPYAALHYFMTDEKGALKDQQDIDVPSNQGILLLTAQELLTIATCWKLTFAGGKVMGFTDYDEDLNIDNILYKSSSGFTASSIILNSDLKTDNLEIEGILNSADIKEEDVLSGKYDFANIEIFLVNYKDLTQGTMNLHSGTFGKVTLSSGRFIVEIRGLSAKLERSIAELYSPACRAQFCDDKCKADTKKFSKISTITKVIDERRFEDTNLTESDEYYKHGVVKFFGSTAFEGVFVSNSASVMDDKNTDYVALIPQDDSIEYKFEEAVNFIENKVINADGLTLAEVFQVLVQMLNGDLELVKKVLACANIMAKHGMKVAKESQLSRADVRRALEGRESVVNRQDFIKKPPLPPAIKSTKKKSRGL</sequence>
<dbReference type="InterPro" id="IPR033900">
    <property type="entry name" value="Gram_neg_porin_domain"/>
</dbReference>
<dbReference type="NCBIfam" id="TIGR02218">
    <property type="entry name" value="phg_TIGR02218"/>
    <property type="match status" value="1"/>
</dbReference>
<dbReference type="PROSITE" id="PS50823">
    <property type="entry name" value="KH_TYPE_2"/>
    <property type="match status" value="1"/>
</dbReference>
<comment type="similarity">
    <text evidence="6">Belongs to the TRAFAC class TrmE-Era-EngA-EngB-Septin-like GTPase superfamily. Era GTPase family.</text>
</comment>
<keyword evidence="3" id="KW-0496">Mitochondrion</keyword>
<dbReference type="Gene3D" id="3.30.300.20">
    <property type="match status" value="1"/>
</dbReference>
<dbReference type="GO" id="GO:0005741">
    <property type="term" value="C:mitochondrial outer membrane"/>
    <property type="evidence" value="ECO:0007669"/>
    <property type="project" value="UniProtKB-SubCell"/>
</dbReference>
<organism evidence="10 11">
    <name type="scientific">Glossina austeni</name>
    <name type="common">Savannah tsetse fly</name>
    <dbReference type="NCBI Taxonomy" id="7395"/>
    <lineage>
        <taxon>Eukaryota</taxon>
        <taxon>Metazoa</taxon>
        <taxon>Ecdysozoa</taxon>
        <taxon>Arthropoda</taxon>
        <taxon>Hexapoda</taxon>
        <taxon>Insecta</taxon>
        <taxon>Pterygota</taxon>
        <taxon>Neoptera</taxon>
        <taxon>Endopterygota</taxon>
        <taxon>Diptera</taxon>
        <taxon>Brachycera</taxon>
        <taxon>Muscomorpha</taxon>
        <taxon>Hippoboscoidea</taxon>
        <taxon>Glossinidae</taxon>
        <taxon>Glossina</taxon>
    </lineage>
</organism>
<dbReference type="Gene3D" id="3.30.420.10">
    <property type="entry name" value="Ribonuclease H-like superfamily/Ribonuclease H"/>
    <property type="match status" value="1"/>
</dbReference>
<dbReference type="InterPro" id="IPR004044">
    <property type="entry name" value="KH_dom_type_2"/>
</dbReference>
<dbReference type="Pfam" id="PF13609">
    <property type="entry name" value="Porin_4"/>
    <property type="match status" value="1"/>
</dbReference>
<keyword evidence="6" id="KW-0342">GTP-binding</keyword>
<dbReference type="InterPro" id="IPR036397">
    <property type="entry name" value="RNaseH_sf"/>
</dbReference>
<accession>A0A1A9VKA5</accession>
<dbReference type="Gene3D" id="3.40.50.300">
    <property type="entry name" value="P-loop containing nucleotide triphosphate hydrolases"/>
    <property type="match status" value="1"/>
</dbReference>
<evidence type="ECO:0000313" key="10">
    <source>
        <dbReference type="EnsemblMetazoa" id="GAUT039703-PA"/>
    </source>
</evidence>
<dbReference type="InterPro" id="IPR005662">
    <property type="entry name" value="GTPase_Era-like"/>
</dbReference>
<reference evidence="10" key="1">
    <citation type="submission" date="2020-05" db="UniProtKB">
        <authorList>
            <consortium name="EnsemblMetazoa"/>
        </authorList>
    </citation>
    <scope>IDENTIFICATION</scope>
    <source>
        <strain evidence="10">TTRI</strain>
    </source>
</reference>
<protein>
    <recommendedName>
        <fullName evidence="9">KH type-2 domain-containing protein</fullName>
    </recommendedName>
</protein>
<feature type="coiled-coil region" evidence="7">
    <location>
        <begin position="521"/>
        <end position="558"/>
    </location>
</feature>
<evidence type="ECO:0000256" key="2">
    <source>
        <dbReference type="ARBA" id="ARBA00022452"/>
    </source>
</evidence>
<keyword evidence="11" id="KW-1185">Reference proteome</keyword>
<dbReference type="SUPFAM" id="SSF52540">
    <property type="entry name" value="P-loop containing nucleoside triphosphate hydrolases"/>
    <property type="match status" value="1"/>
</dbReference>
<dbReference type="SUPFAM" id="SSF54814">
    <property type="entry name" value="Prokaryotic type KH domain (KH-domain type II)"/>
    <property type="match status" value="1"/>
</dbReference>
<evidence type="ECO:0000256" key="6">
    <source>
        <dbReference type="RuleBase" id="RU003761"/>
    </source>
</evidence>